<evidence type="ECO:0000259" key="3">
    <source>
        <dbReference type="Pfam" id="PF04784"/>
    </source>
</evidence>
<feature type="domain" description="AP complex mu/sigma subunit" evidence="2">
    <location>
        <begin position="474"/>
        <end position="558"/>
    </location>
</feature>
<evidence type="ECO:0000259" key="2">
    <source>
        <dbReference type="Pfam" id="PF01217"/>
    </source>
</evidence>
<proteinExistence type="predicted"/>
<dbReference type="Pfam" id="PF14389">
    <property type="entry name" value="Lzipper-MIP1"/>
    <property type="match status" value="1"/>
</dbReference>
<gene>
    <name evidence="5" type="ORF">Tsubulata_046166</name>
</gene>
<feature type="compositionally biased region" description="Low complexity" evidence="1">
    <location>
        <begin position="8"/>
        <end position="34"/>
    </location>
</feature>
<evidence type="ECO:0008006" key="7">
    <source>
        <dbReference type="Google" id="ProtNLM"/>
    </source>
</evidence>
<comment type="caution">
    <text evidence="5">The sequence shown here is derived from an EMBL/GenBank/DDBJ whole genome shotgun (WGS) entry which is preliminary data.</text>
</comment>
<reference evidence="5" key="1">
    <citation type="submission" date="2022-02" db="EMBL/GenBank/DDBJ databases">
        <authorList>
            <person name="Henning P.M."/>
            <person name="McCubbin A.G."/>
            <person name="Shore J.S."/>
        </authorList>
    </citation>
    <scope>NUCLEOTIDE SEQUENCE</scope>
    <source>
        <strain evidence="5">F60SS</strain>
        <tissue evidence="5">Leaves</tissue>
    </source>
</reference>
<name>A0A9Q0G932_9ROSI</name>
<dbReference type="InterPro" id="IPR011012">
    <property type="entry name" value="Longin-like_dom_sf"/>
</dbReference>
<keyword evidence="6" id="KW-1185">Reference proteome</keyword>
<dbReference type="EMBL" id="JAKUCV010001937">
    <property type="protein sequence ID" value="KAJ4844462.1"/>
    <property type="molecule type" value="Genomic_DNA"/>
</dbReference>
<evidence type="ECO:0000259" key="4">
    <source>
        <dbReference type="Pfam" id="PF14389"/>
    </source>
</evidence>
<protein>
    <recommendedName>
        <fullName evidence="7">DUF547 domain-containing protein</fullName>
    </recommendedName>
</protein>
<accession>A0A9Q0G932</accession>
<dbReference type="Pfam" id="PF01217">
    <property type="entry name" value="Clat_adaptor_s"/>
    <property type="match status" value="1"/>
</dbReference>
<reference evidence="5" key="2">
    <citation type="journal article" date="2023" name="Plants (Basel)">
        <title>Annotation of the Turnera subulata (Passifloraceae) Draft Genome Reveals the S-Locus Evolved after the Divergence of Turneroideae from Passifloroideae in a Stepwise Manner.</title>
        <authorList>
            <person name="Henning P.M."/>
            <person name="Roalson E.H."/>
            <person name="Mir W."/>
            <person name="McCubbin A.G."/>
            <person name="Shore J.S."/>
        </authorList>
    </citation>
    <scope>NUCLEOTIDE SEQUENCE</scope>
    <source>
        <strain evidence="5">F60SS</strain>
    </source>
</reference>
<evidence type="ECO:0000256" key="1">
    <source>
        <dbReference type="SAM" id="MobiDB-lite"/>
    </source>
</evidence>
<feature type="domain" description="Ternary complex factor MIP1 leucine-zipper" evidence="4">
    <location>
        <begin position="74"/>
        <end position="118"/>
    </location>
</feature>
<feature type="domain" description="DUF547" evidence="3">
    <location>
        <begin position="297"/>
        <end position="409"/>
    </location>
</feature>
<dbReference type="Pfam" id="PF04784">
    <property type="entry name" value="DUF547"/>
    <property type="match status" value="1"/>
</dbReference>
<dbReference type="Gene3D" id="3.30.450.60">
    <property type="match status" value="1"/>
</dbReference>
<dbReference type="PANTHER" id="PTHR23054">
    <property type="entry name" value="TERNARY COMPLEX FACTOR MIP1, LEUCINE-ZIPPER-RELATED"/>
    <property type="match status" value="1"/>
</dbReference>
<feature type="compositionally biased region" description="Polar residues" evidence="1">
    <location>
        <begin position="35"/>
        <end position="51"/>
    </location>
</feature>
<dbReference type="PANTHER" id="PTHR23054:SF15">
    <property type="entry name" value="OS08G0515700 PROTEIN"/>
    <property type="match status" value="1"/>
</dbReference>
<feature type="region of interest" description="Disordered" evidence="1">
    <location>
        <begin position="1"/>
        <end position="52"/>
    </location>
</feature>
<organism evidence="5 6">
    <name type="scientific">Turnera subulata</name>
    <dbReference type="NCBI Taxonomy" id="218843"/>
    <lineage>
        <taxon>Eukaryota</taxon>
        <taxon>Viridiplantae</taxon>
        <taxon>Streptophyta</taxon>
        <taxon>Embryophyta</taxon>
        <taxon>Tracheophyta</taxon>
        <taxon>Spermatophyta</taxon>
        <taxon>Magnoliopsida</taxon>
        <taxon>eudicotyledons</taxon>
        <taxon>Gunneridae</taxon>
        <taxon>Pentapetalae</taxon>
        <taxon>rosids</taxon>
        <taxon>fabids</taxon>
        <taxon>Malpighiales</taxon>
        <taxon>Passifloraceae</taxon>
        <taxon>Turnera</taxon>
    </lineage>
</organism>
<evidence type="ECO:0000313" key="6">
    <source>
        <dbReference type="Proteomes" id="UP001141552"/>
    </source>
</evidence>
<dbReference type="AlphaFoldDB" id="A0A9Q0G932"/>
<dbReference type="InterPro" id="IPR006869">
    <property type="entry name" value="DUF547"/>
</dbReference>
<evidence type="ECO:0000313" key="5">
    <source>
        <dbReference type="EMBL" id="KAJ4844462.1"/>
    </source>
</evidence>
<dbReference type="OrthoDB" id="418495at2759"/>
<dbReference type="Proteomes" id="UP001141552">
    <property type="component" value="Unassembled WGS sequence"/>
</dbReference>
<dbReference type="SUPFAM" id="SSF64356">
    <property type="entry name" value="SNARE-like"/>
    <property type="match status" value="1"/>
</dbReference>
<dbReference type="InterPro" id="IPR025757">
    <property type="entry name" value="MIP1_Leuzipper"/>
</dbReference>
<sequence>MPAANFCSSSSSHLSSPYSSTPSWPDTDTTPNSSVLNNMSPKLSSTTNSNSKPEKVLYCDTSLKGDSENTVSSIVSIPTHHSSTPKSCDELRKEIATLEAEIVHLERYLLSLYRTAFEDHLQPSSGFPQKLLGYNTESPSQVLVEQQPDYKLQDEKNGDSGRRSLADHLGAASFFNHVIASDRLSEDIVRCISSIYCRISNPLEGHAVLSGSPASSLSSSSIFSSQNPCDKSSPHCNDDTTVDQFQFQELREESGQDNEMVEVLKICLDDTSFNYAEAMLKNFRLLVRSLEKVDPMKMKREEKLAFWINIHNALVMHAAYNVGGHCINAYTIQNILGIRPHYSEPLLQTLISPGRKYKTASMRHTYALEYPEPLVHFALCSGTRSDPPVRVYTSKNIFQELKHAKEEFVRSSVSIHKETKIFLPKILSYFAKDMSIDMAGLLEIVIGCLQEEQQQSMRKCMRRKFDRFTLYYLLVAKEKYAGLYFCMCVDEEDNELEILDIIHHYVEILDRYFGSVCELDLIFNFHKAYYILDEIMIAGEFQESSKRSVIRLMSAHDSLVEMAKEQATSISNVIAQVTK</sequence>
<dbReference type="InterPro" id="IPR022775">
    <property type="entry name" value="AP_mu_sigma_su"/>
</dbReference>